<reference evidence="2" key="1">
    <citation type="journal article" date="2020" name="bioRxiv">
        <title>Whole genome comparisons of ergot fungi reveals the divergence and evolution of species within the genus Claviceps are the result of varying mechanisms driving genome evolution and host range expansion.</title>
        <authorList>
            <person name="Wyka S.A."/>
            <person name="Mondo S.J."/>
            <person name="Liu M."/>
            <person name="Dettman J."/>
            <person name="Nalam V."/>
            <person name="Broders K.D."/>
        </authorList>
    </citation>
    <scope>NUCLEOTIDE SEQUENCE</scope>
    <source>
        <strain evidence="2">CCC 1102</strain>
    </source>
</reference>
<gene>
    <name evidence="2" type="ORF">E4U56_005831</name>
</gene>
<feature type="region of interest" description="Disordered" evidence="1">
    <location>
        <begin position="171"/>
        <end position="376"/>
    </location>
</feature>
<feature type="compositionally biased region" description="Basic and acidic residues" evidence="1">
    <location>
        <begin position="171"/>
        <end position="182"/>
    </location>
</feature>
<name>A0A9P7SS84_9HYPO</name>
<feature type="region of interest" description="Disordered" evidence="1">
    <location>
        <begin position="33"/>
        <end position="151"/>
    </location>
</feature>
<feature type="compositionally biased region" description="Basic and acidic residues" evidence="1">
    <location>
        <begin position="280"/>
        <end position="295"/>
    </location>
</feature>
<dbReference type="EMBL" id="SRPS01000043">
    <property type="protein sequence ID" value="KAG5972640.1"/>
    <property type="molecule type" value="Genomic_DNA"/>
</dbReference>
<evidence type="ECO:0000313" key="3">
    <source>
        <dbReference type="Proteomes" id="UP000784919"/>
    </source>
</evidence>
<dbReference type="Proteomes" id="UP000784919">
    <property type="component" value="Unassembled WGS sequence"/>
</dbReference>
<feature type="compositionally biased region" description="Polar residues" evidence="1">
    <location>
        <begin position="75"/>
        <end position="86"/>
    </location>
</feature>
<feature type="compositionally biased region" description="Basic and acidic residues" evidence="1">
    <location>
        <begin position="189"/>
        <end position="220"/>
    </location>
</feature>
<protein>
    <submittedName>
        <fullName evidence="2">Uncharacterized protein</fullName>
    </submittedName>
</protein>
<feature type="compositionally biased region" description="Polar residues" evidence="1">
    <location>
        <begin position="118"/>
        <end position="133"/>
    </location>
</feature>
<feature type="compositionally biased region" description="Polar residues" evidence="1">
    <location>
        <begin position="321"/>
        <end position="331"/>
    </location>
</feature>
<comment type="caution">
    <text evidence="2">The sequence shown here is derived from an EMBL/GenBank/DDBJ whole genome shotgun (WGS) entry which is preliminary data.</text>
</comment>
<dbReference type="OrthoDB" id="2402960at2759"/>
<proteinExistence type="predicted"/>
<feature type="compositionally biased region" description="Basic and acidic residues" evidence="1">
    <location>
        <begin position="235"/>
        <end position="250"/>
    </location>
</feature>
<evidence type="ECO:0000313" key="2">
    <source>
        <dbReference type="EMBL" id="KAG5972640.1"/>
    </source>
</evidence>
<feature type="compositionally biased region" description="Low complexity" evidence="1">
    <location>
        <begin position="33"/>
        <end position="48"/>
    </location>
</feature>
<organism evidence="2 3">
    <name type="scientific">Claviceps arundinis</name>
    <dbReference type="NCBI Taxonomy" id="1623583"/>
    <lineage>
        <taxon>Eukaryota</taxon>
        <taxon>Fungi</taxon>
        <taxon>Dikarya</taxon>
        <taxon>Ascomycota</taxon>
        <taxon>Pezizomycotina</taxon>
        <taxon>Sordariomycetes</taxon>
        <taxon>Hypocreomycetidae</taxon>
        <taxon>Hypocreales</taxon>
        <taxon>Clavicipitaceae</taxon>
        <taxon>Claviceps</taxon>
    </lineage>
</organism>
<dbReference type="AlphaFoldDB" id="A0A9P7SS84"/>
<evidence type="ECO:0000256" key="1">
    <source>
        <dbReference type="SAM" id="MobiDB-lite"/>
    </source>
</evidence>
<sequence>MDDQFGGRTDDDLFYDDFEPVNSEAVLVYESQSPELTSFSSAPSSAPEPVDPSRHSRQPSSLSTSRFARKGNGDAKNQQQHSTQPLSAAARRPNPTTNITEDSPHEDEVDAPTDPNAPATSARETMSHGSQNAALEARLGSGGNPRQKLTEEELAAKMEKMKLLSAEKARKFEKAEQDEKQHAQVYAKGMEEARKRRAEDAERRRRGEEDKRKMDDERIKNRERKLKAMSMKQGGWDEGKEAALEEEARKGFRGANGGVRGTIRDDGFGYSRSSAYGRSDGQERADVDRFLDERHRNRRRGRGEGGPGPAFNGGPPASRANPKNTSVSAPTLTADEFPALPSDGRKKKFDTATVSANPAPKTEVLPIPSLEGIVPEGSKWDDEMELLDELKRKEQPSSFVLW</sequence>
<accession>A0A9P7SS84</accession>